<reference evidence="3" key="1">
    <citation type="journal article" date="2019" name="Int. J. Syst. Evol. Microbiol.">
        <title>The Global Catalogue of Microorganisms (GCM) 10K type strain sequencing project: providing services to taxonomists for standard genome sequencing and annotation.</title>
        <authorList>
            <consortium name="The Broad Institute Genomics Platform"/>
            <consortium name="The Broad Institute Genome Sequencing Center for Infectious Disease"/>
            <person name="Wu L."/>
            <person name="Ma J."/>
        </authorList>
    </citation>
    <scope>NUCLEOTIDE SEQUENCE [LARGE SCALE GENOMIC DNA]</scope>
    <source>
        <strain evidence="3">JCM 17342</strain>
    </source>
</reference>
<dbReference type="EMBL" id="BAABAL010000006">
    <property type="protein sequence ID" value="GAA3999522.1"/>
    <property type="molecule type" value="Genomic_DNA"/>
</dbReference>
<evidence type="ECO:0000256" key="1">
    <source>
        <dbReference type="SAM" id="SignalP"/>
    </source>
</evidence>
<evidence type="ECO:0000313" key="3">
    <source>
        <dbReference type="Proteomes" id="UP001501747"/>
    </source>
</evidence>
<feature type="signal peptide" evidence="1">
    <location>
        <begin position="1"/>
        <end position="28"/>
    </location>
</feature>
<name>A0ABP7RM39_9PSEU</name>
<evidence type="ECO:0000313" key="2">
    <source>
        <dbReference type="EMBL" id="GAA3999522.1"/>
    </source>
</evidence>
<keyword evidence="3" id="KW-1185">Reference proteome</keyword>
<organism evidence="2 3">
    <name type="scientific">Allokutzneria multivorans</name>
    <dbReference type="NCBI Taxonomy" id="1142134"/>
    <lineage>
        <taxon>Bacteria</taxon>
        <taxon>Bacillati</taxon>
        <taxon>Actinomycetota</taxon>
        <taxon>Actinomycetes</taxon>
        <taxon>Pseudonocardiales</taxon>
        <taxon>Pseudonocardiaceae</taxon>
        <taxon>Allokutzneria</taxon>
    </lineage>
</organism>
<feature type="chain" id="PRO_5045517939" evidence="1">
    <location>
        <begin position="29"/>
        <end position="107"/>
    </location>
</feature>
<protein>
    <submittedName>
        <fullName evidence="2">Uncharacterized protein</fullName>
    </submittedName>
</protein>
<gene>
    <name evidence="2" type="ORF">GCM10022247_19770</name>
</gene>
<keyword evidence="1" id="KW-0732">Signal</keyword>
<proteinExistence type="predicted"/>
<comment type="caution">
    <text evidence="2">The sequence shown here is derived from an EMBL/GenBank/DDBJ whole genome shotgun (WGS) entry which is preliminary data.</text>
</comment>
<dbReference type="Proteomes" id="UP001501747">
    <property type="component" value="Unassembled WGS sequence"/>
</dbReference>
<accession>A0ABP7RM39</accession>
<sequence>MKKHPARFGLAALCGVLLPLGGMAPVSAAERAPQVCGEGPNSTFEGEYTSCGECEAVARSYQDAGGGPGKVGYVCIPITGGNGRHSLGICGHGGKITVKGRTFRECT</sequence>